<dbReference type="Proteomes" id="UP001596222">
    <property type="component" value="Unassembled WGS sequence"/>
</dbReference>
<evidence type="ECO:0000313" key="2">
    <source>
        <dbReference type="EMBL" id="MFC5144928.1"/>
    </source>
</evidence>
<dbReference type="SUPFAM" id="SSF52540">
    <property type="entry name" value="P-loop containing nucleoside triphosphate hydrolases"/>
    <property type="match status" value="1"/>
</dbReference>
<keyword evidence="3" id="KW-1185">Reference proteome</keyword>
<protein>
    <submittedName>
        <fullName evidence="2">Sulfotransferase domain-containing protein</fullName>
    </submittedName>
</protein>
<accession>A0ABV9ZXF0</accession>
<reference evidence="3" key="1">
    <citation type="journal article" date="2019" name="Int. J. Syst. Evol. Microbiol.">
        <title>The Global Catalogue of Microorganisms (GCM) 10K type strain sequencing project: providing services to taxonomists for standard genome sequencing and annotation.</title>
        <authorList>
            <consortium name="The Broad Institute Genomics Platform"/>
            <consortium name="The Broad Institute Genome Sequencing Center for Infectious Disease"/>
            <person name="Wu L."/>
            <person name="Ma J."/>
        </authorList>
    </citation>
    <scope>NUCLEOTIDE SEQUENCE [LARGE SCALE GENOMIC DNA]</scope>
    <source>
        <strain evidence="3">CGMCC 4.1641</strain>
    </source>
</reference>
<evidence type="ECO:0000313" key="3">
    <source>
        <dbReference type="Proteomes" id="UP001596222"/>
    </source>
</evidence>
<dbReference type="Pfam" id="PF00685">
    <property type="entry name" value="Sulfotransfer_1"/>
    <property type="match status" value="1"/>
</dbReference>
<dbReference type="InterPro" id="IPR000863">
    <property type="entry name" value="Sulfotransferase_dom"/>
</dbReference>
<sequence>MSGLRAHRAVHMLSWWELRHESGVFLLHYQNLLDDLEGQMRHVAACRGSSTAA</sequence>
<gene>
    <name evidence="2" type="ORF">ACFPP6_09630</name>
</gene>
<organism evidence="2 3">
    <name type="scientific">Streptomyces aureoversilis</name>
    <dbReference type="NCBI Taxonomy" id="67277"/>
    <lineage>
        <taxon>Bacteria</taxon>
        <taxon>Bacillati</taxon>
        <taxon>Actinomycetota</taxon>
        <taxon>Actinomycetes</taxon>
        <taxon>Kitasatosporales</taxon>
        <taxon>Streptomycetaceae</taxon>
        <taxon>Streptomyces</taxon>
    </lineage>
</organism>
<dbReference type="RefSeq" id="WP_382039098.1">
    <property type="nucleotide sequence ID" value="NZ_JBHSKJ010000004.1"/>
</dbReference>
<proteinExistence type="predicted"/>
<dbReference type="EMBL" id="JBHSKJ010000004">
    <property type="protein sequence ID" value="MFC5144928.1"/>
    <property type="molecule type" value="Genomic_DNA"/>
</dbReference>
<feature type="domain" description="Sulfotransferase" evidence="1">
    <location>
        <begin position="9"/>
        <end position="44"/>
    </location>
</feature>
<dbReference type="InterPro" id="IPR027417">
    <property type="entry name" value="P-loop_NTPase"/>
</dbReference>
<dbReference type="Gene3D" id="3.40.50.300">
    <property type="entry name" value="P-loop containing nucleotide triphosphate hydrolases"/>
    <property type="match status" value="1"/>
</dbReference>
<evidence type="ECO:0000259" key="1">
    <source>
        <dbReference type="Pfam" id="PF00685"/>
    </source>
</evidence>
<name>A0ABV9ZXF0_9ACTN</name>
<comment type="caution">
    <text evidence="2">The sequence shown here is derived from an EMBL/GenBank/DDBJ whole genome shotgun (WGS) entry which is preliminary data.</text>
</comment>